<evidence type="ECO:0000313" key="2">
    <source>
        <dbReference type="Proteomes" id="UP000015503"/>
    </source>
</evidence>
<reference evidence="1 2" key="1">
    <citation type="journal article" date="2013" name="Genome Announc.">
        <title>Complete Genome Sequence of the Carbazole Degrader Pseudomonas resinovorans Strain CA10 (NBRC 106553).</title>
        <authorList>
            <person name="Shintani M."/>
            <person name="Hosoyama A."/>
            <person name="Ohji S."/>
            <person name="Tsuchikane K."/>
            <person name="Takarada H."/>
            <person name="Yamazoe A."/>
            <person name="Fujita N."/>
            <person name="Nojiri H."/>
        </authorList>
    </citation>
    <scope>NUCLEOTIDE SEQUENCE [LARGE SCALE GENOMIC DNA]</scope>
    <source>
        <strain evidence="1 2">NBRC 106553</strain>
    </source>
</reference>
<evidence type="ECO:0000313" key="1">
    <source>
        <dbReference type="EMBL" id="BAN50138.1"/>
    </source>
</evidence>
<proteinExistence type="predicted"/>
<dbReference type="AlphaFoldDB" id="S6AV90"/>
<name>S6AV90_METRE</name>
<gene>
    <name evidence="1" type="ORF">PCA10_44060</name>
</gene>
<accession>S6AV90</accession>
<dbReference type="KEGG" id="pre:PCA10_44060"/>
<dbReference type="HOGENOM" id="CLU_1720807_0_0_6"/>
<dbReference type="RefSeq" id="WP_016494268.1">
    <property type="nucleotide sequence ID" value="NC_021499.1"/>
</dbReference>
<protein>
    <submittedName>
        <fullName evidence="1">Uncharacterized protein</fullName>
    </submittedName>
</protein>
<organism evidence="1 2">
    <name type="scientific">Metapseudomonas resinovorans NBRC 106553</name>
    <dbReference type="NCBI Taxonomy" id="1245471"/>
    <lineage>
        <taxon>Bacteria</taxon>
        <taxon>Pseudomonadati</taxon>
        <taxon>Pseudomonadota</taxon>
        <taxon>Gammaproteobacteria</taxon>
        <taxon>Pseudomonadales</taxon>
        <taxon>Pseudomonadaceae</taxon>
        <taxon>Metapseudomonas</taxon>
    </lineage>
</organism>
<dbReference type="OrthoDB" id="7022932at2"/>
<sequence length="152" mass="16786">MGSLGFYEEVFGKHGLIIPVYSNFGVIRDICKELVEVENPSDEIVGEILSAVYSPSHLAAMVLERYPHVPIVSEYQTSIAESIEAHFLGLGHVAVAGLMPVVEGVGRSLYEQRGLGSRRGNGIVRRFEKLVSFAIVKLMREKLVITLKLNQC</sequence>
<keyword evidence="2" id="KW-1185">Reference proteome</keyword>
<dbReference type="EMBL" id="AP013068">
    <property type="protein sequence ID" value="BAN50138.1"/>
    <property type="molecule type" value="Genomic_DNA"/>
</dbReference>
<dbReference type="Proteomes" id="UP000015503">
    <property type="component" value="Chromosome"/>
</dbReference>